<dbReference type="InterPro" id="IPR013767">
    <property type="entry name" value="PAS_fold"/>
</dbReference>
<dbReference type="NCBIfam" id="TIGR00254">
    <property type="entry name" value="GGDEF"/>
    <property type="match status" value="1"/>
</dbReference>
<gene>
    <name evidence="3" type="ORF">CWE06_05825</name>
</gene>
<dbReference type="Pfam" id="PF00990">
    <property type="entry name" value="GGDEF"/>
    <property type="match status" value="1"/>
</dbReference>
<dbReference type="Gene3D" id="3.30.450.20">
    <property type="entry name" value="PAS domain"/>
    <property type="match status" value="1"/>
</dbReference>
<organism evidence="3 4">
    <name type="scientific">Aliidiomarina haloalkalitolerans</name>
    <dbReference type="NCBI Taxonomy" id="859059"/>
    <lineage>
        <taxon>Bacteria</taxon>
        <taxon>Pseudomonadati</taxon>
        <taxon>Pseudomonadota</taxon>
        <taxon>Gammaproteobacteria</taxon>
        <taxon>Alteromonadales</taxon>
        <taxon>Idiomarinaceae</taxon>
        <taxon>Aliidiomarina</taxon>
    </lineage>
</organism>
<dbReference type="PROSITE" id="PS50887">
    <property type="entry name" value="GGDEF"/>
    <property type="match status" value="1"/>
</dbReference>
<dbReference type="OrthoDB" id="9799509at2"/>
<sequence>MTRPAFAELAEYLDLLLEAICVVEPNHRISYVSRGAERVFGYRPDEMVGRMIYEFMHPDYREASLRLAEHVNAGGDVVHFENKYIHKDGHAIDIHWTTRWSEKDQVRVGVARDITEQKRLEVEREALIAKLEAMALTDSLTGLPNRVLFADRADVAISRAKRTRRGFGVLYIDLDKFKQMNDEKGHAFGDEVLKAVGKRLQGSVRPTDTVARLGGDEFVVLVDVGNSQLSLEAAVNTVVKNIDETFAQPLQVKSLSVRIGISIGVALWPFHGNTIEQLMQHADHSMYRRKFAK</sequence>
<proteinExistence type="predicted"/>
<evidence type="ECO:0000259" key="1">
    <source>
        <dbReference type="PROSITE" id="PS50112"/>
    </source>
</evidence>
<dbReference type="InterPro" id="IPR000014">
    <property type="entry name" value="PAS"/>
</dbReference>
<dbReference type="SMART" id="SM00267">
    <property type="entry name" value="GGDEF"/>
    <property type="match status" value="1"/>
</dbReference>
<dbReference type="GO" id="GO:0006355">
    <property type="term" value="P:regulation of DNA-templated transcription"/>
    <property type="evidence" value="ECO:0007669"/>
    <property type="project" value="InterPro"/>
</dbReference>
<evidence type="ECO:0000313" key="4">
    <source>
        <dbReference type="Proteomes" id="UP000288212"/>
    </source>
</evidence>
<dbReference type="Proteomes" id="UP000288212">
    <property type="component" value="Unassembled WGS sequence"/>
</dbReference>
<name>A0A432VUE3_9GAMM</name>
<accession>A0A432VUE3</accession>
<dbReference type="SMART" id="SM00091">
    <property type="entry name" value="PAS"/>
    <property type="match status" value="1"/>
</dbReference>
<reference evidence="3 4" key="1">
    <citation type="journal article" date="2011" name="Front. Microbiol.">
        <title>Genomic signatures of strain selection and enhancement in Bacillus atrophaeus var. globigii, a historical biowarfare simulant.</title>
        <authorList>
            <person name="Gibbons H.S."/>
            <person name="Broomall S.M."/>
            <person name="McNew L.A."/>
            <person name="Daligault H."/>
            <person name="Chapman C."/>
            <person name="Bruce D."/>
            <person name="Karavis M."/>
            <person name="Krepps M."/>
            <person name="McGregor P.A."/>
            <person name="Hong C."/>
            <person name="Park K.H."/>
            <person name="Akmal A."/>
            <person name="Feldman A."/>
            <person name="Lin J.S."/>
            <person name="Chang W.E."/>
            <person name="Higgs B.W."/>
            <person name="Demirev P."/>
            <person name="Lindquist J."/>
            <person name="Liem A."/>
            <person name="Fochler E."/>
            <person name="Read T.D."/>
            <person name="Tapia R."/>
            <person name="Johnson S."/>
            <person name="Bishop-Lilly K.A."/>
            <person name="Detter C."/>
            <person name="Han C."/>
            <person name="Sozhamannan S."/>
            <person name="Rosenzweig C.N."/>
            <person name="Skowronski E.W."/>
        </authorList>
    </citation>
    <scope>NUCLEOTIDE SEQUENCE [LARGE SCALE GENOMIC DNA]</scope>
    <source>
        <strain evidence="3 4">AK5</strain>
    </source>
</reference>
<dbReference type="CDD" id="cd01949">
    <property type="entry name" value="GGDEF"/>
    <property type="match status" value="1"/>
</dbReference>
<dbReference type="PROSITE" id="PS50112">
    <property type="entry name" value="PAS"/>
    <property type="match status" value="1"/>
</dbReference>
<comment type="caution">
    <text evidence="3">The sequence shown here is derived from an EMBL/GenBank/DDBJ whole genome shotgun (WGS) entry which is preliminary data.</text>
</comment>
<feature type="domain" description="GGDEF" evidence="2">
    <location>
        <begin position="165"/>
        <end position="293"/>
    </location>
</feature>
<dbReference type="EMBL" id="PIPI01000003">
    <property type="protein sequence ID" value="RUO20143.1"/>
    <property type="molecule type" value="Genomic_DNA"/>
</dbReference>
<keyword evidence="4" id="KW-1185">Reference proteome</keyword>
<dbReference type="SUPFAM" id="SSF55073">
    <property type="entry name" value="Nucleotide cyclase"/>
    <property type="match status" value="1"/>
</dbReference>
<dbReference type="InterPro" id="IPR052155">
    <property type="entry name" value="Biofilm_reg_signaling"/>
</dbReference>
<dbReference type="InterPro" id="IPR029787">
    <property type="entry name" value="Nucleotide_cyclase"/>
</dbReference>
<dbReference type="InterPro" id="IPR043128">
    <property type="entry name" value="Rev_trsase/Diguanyl_cyclase"/>
</dbReference>
<feature type="domain" description="PAS" evidence="1">
    <location>
        <begin position="5"/>
        <end position="75"/>
    </location>
</feature>
<protein>
    <submittedName>
        <fullName evidence="3">PAS domain S-box protein</fullName>
    </submittedName>
</protein>
<dbReference type="Gene3D" id="3.30.70.270">
    <property type="match status" value="1"/>
</dbReference>
<dbReference type="SUPFAM" id="SSF55785">
    <property type="entry name" value="PYP-like sensor domain (PAS domain)"/>
    <property type="match status" value="1"/>
</dbReference>
<dbReference type="Pfam" id="PF00989">
    <property type="entry name" value="PAS"/>
    <property type="match status" value="1"/>
</dbReference>
<evidence type="ECO:0000259" key="2">
    <source>
        <dbReference type="PROSITE" id="PS50887"/>
    </source>
</evidence>
<dbReference type="InterPro" id="IPR035965">
    <property type="entry name" value="PAS-like_dom_sf"/>
</dbReference>
<dbReference type="InterPro" id="IPR000160">
    <property type="entry name" value="GGDEF_dom"/>
</dbReference>
<dbReference type="CDD" id="cd00130">
    <property type="entry name" value="PAS"/>
    <property type="match status" value="1"/>
</dbReference>
<dbReference type="PANTHER" id="PTHR44757">
    <property type="entry name" value="DIGUANYLATE CYCLASE DGCP"/>
    <property type="match status" value="1"/>
</dbReference>
<dbReference type="AlphaFoldDB" id="A0A432VUE3"/>
<dbReference type="RefSeq" id="WP_126792107.1">
    <property type="nucleotide sequence ID" value="NZ_PIPI01000003.1"/>
</dbReference>
<dbReference type="NCBIfam" id="TIGR00229">
    <property type="entry name" value="sensory_box"/>
    <property type="match status" value="1"/>
</dbReference>
<evidence type="ECO:0000313" key="3">
    <source>
        <dbReference type="EMBL" id="RUO20143.1"/>
    </source>
</evidence>
<dbReference type="PANTHER" id="PTHR44757:SF2">
    <property type="entry name" value="BIOFILM ARCHITECTURE MAINTENANCE PROTEIN MBAA"/>
    <property type="match status" value="1"/>
</dbReference>